<dbReference type="GO" id="GO:0046872">
    <property type="term" value="F:metal ion binding"/>
    <property type="evidence" value="ECO:0007669"/>
    <property type="project" value="UniProtKB-KW"/>
</dbReference>
<dbReference type="Pfam" id="PF12826">
    <property type="entry name" value="HHH_2"/>
    <property type="match status" value="1"/>
</dbReference>
<dbReference type="Pfam" id="PF03120">
    <property type="entry name" value="OB_DNA_ligase"/>
    <property type="match status" value="1"/>
</dbReference>
<dbReference type="Pfam" id="PF14520">
    <property type="entry name" value="HHH_5"/>
    <property type="match status" value="1"/>
</dbReference>
<accession>A0A9D9IQ30</accession>
<dbReference type="InterPro" id="IPR001357">
    <property type="entry name" value="BRCT_dom"/>
</dbReference>
<dbReference type="Pfam" id="PF03119">
    <property type="entry name" value="DNA_ligase_ZBD"/>
    <property type="match status" value="1"/>
</dbReference>
<dbReference type="GO" id="GO:0006281">
    <property type="term" value="P:DNA repair"/>
    <property type="evidence" value="ECO:0007669"/>
    <property type="project" value="UniProtKB-KW"/>
</dbReference>
<evidence type="ECO:0000256" key="8">
    <source>
        <dbReference type="ARBA" id="ARBA00023027"/>
    </source>
</evidence>
<dbReference type="Gene3D" id="2.40.50.140">
    <property type="entry name" value="Nucleic acid-binding proteins"/>
    <property type="match status" value="1"/>
</dbReference>
<evidence type="ECO:0000256" key="4">
    <source>
        <dbReference type="ARBA" id="ARBA00022723"/>
    </source>
</evidence>
<evidence type="ECO:0000256" key="2">
    <source>
        <dbReference type="ARBA" id="ARBA00022598"/>
    </source>
</evidence>
<evidence type="ECO:0000313" key="14">
    <source>
        <dbReference type="Proteomes" id="UP000823598"/>
    </source>
</evidence>
<proteinExistence type="inferred from homology"/>
<dbReference type="Gene3D" id="3.40.50.10190">
    <property type="entry name" value="BRCT domain"/>
    <property type="match status" value="1"/>
</dbReference>
<dbReference type="Pfam" id="PF00533">
    <property type="entry name" value="BRCT"/>
    <property type="match status" value="1"/>
</dbReference>
<feature type="binding site" evidence="11">
    <location>
        <position position="113"/>
    </location>
    <ligand>
        <name>NAD(+)</name>
        <dbReference type="ChEBI" id="CHEBI:57540"/>
    </ligand>
</feature>
<dbReference type="HAMAP" id="MF_01588">
    <property type="entry name" value="DNA_ligase_A"/>
    <property type="match status" value="1"/>
</dbReference>
<dbReference type="SUPFAM" id="SSF56091">
    <property type="entry name" value="DNA ligase/mRNA capping enzyme, catalytic domain"/>
    <property type="match status" value="1"/>
</dbReference>
<dbReference type="GO" id="GO:0003677">
    <property type="term" value="F:DNA binding"/>
    <property type="evidence" value="ECO:0007669"/>
    <property type="project" value="InterPro"/>
</dbReference>
<evidence type="ECO:0000256" key="10">
    <source>
        <dbReference type="ARBA" id="ARBA00034005"/>
    </source>
</evidence>
<reference evidence="13" key="1">
    <citation type="submission" date="2020-10" db="EMBL/GenBank/DDBJ databases">
        <authorList>
            <person name="Gilroy R."/>
        </authorList>
    </citation>
    <scope>NUCLEOTIDE SEQUENCE</scope>
    <source>
        <strain evidence="13">6919</strain>
    </source>
</reference>
<evidence type="ECO:0000256" key="3">
    <source>
        <dbReference type="ARBA" id="ARBA00022705"/>
    </source>
</evidence>
<keyword evidence="3 11" id="KW-0235">DNA replication</keyword>
<feature type="binding site" evidence="11">
    <location>
        <position position="424"/>
    </location>
    <ligand>
        <name>Zn(2+)</name>
        <dbReference type="ChEBI" id="CHEBI:29105"/>
    </ligand>
</feature>
<evidence type="ECO:0000313" key="13">
    <source>
        <dbReference type="EMBL" id="MBO8475721.1"/>
    </source>
</evidence>
<dbReference type="InterPro" id="IPR013840">
    <property type="entry name" value="DNAligase_N"/>
</dbReference>
<dbReference type="CDD" id="cd00114">
    <property type="entry name" value="LIGANc"/>
    <property type="match status" value="1"/>
</dbReference>
<evidence type="ECO:0000256" key="5">
    <source>
        <dbReference type="ARBA" id="ARBA00022763"/>
    </source>
</evidence>
<feature type="binding site" evidence="11">
    <location>
        <position position="312"/>
    </location>
    <ligand>
        <name>NAD(+)</name>
        <dbReference type="ChEBI" id="CHEBI:57540"/>
    </ligand>
</feature>
<dbReference type="CDD" id="cd17748">
    <property type="entry name" value="BRCT_DNA_ligase_like"/>
    <property type="match status" value="1"/>
</dbReference>
<dbReference type="InterPro" id="IPR036420">
    <property type="entry name" value="BRCT_dom_sf"/>
</dbReference>
<keyword evidence="9 11" id="KW-0234">DNA repair</keyword>
<dbReference type="PROSITE" id="PS50172">
    <property type="entry name" value="BRCT"/>
    <property type="match status" value="1"/>
</dbReference>
<dbReference type="NCBIfam" id="TIGR00575">
    <property type="entry name" value="dnlj"/>
    <property type="match status" value="1"/>
</dbReference>
<feature type="binding site" evidence="11">
    <location>
        <begin position="32"/>
        <end position="36"/>
    </location>
    <ligand>
        <name>NAD(+)</name>
        <dbReference type="ChEBI" id="CHEBI:57540"/>
    </ligand>
</feature>
<dbReference type="FunFam" id="1.10.150.20:FF:000006">
    <property type="entry name" value="DNA ligase"/>
    <property type="match status" value="1"/>
</dbReference>
<comment type="caution">
    <text evidence="13">The sequence shown here is derived from an EMBL/GenBank/DDBJ whole genome shotgun (WGS) entry which is preliminary data.</text>
</comment>
<feature type="active site" description="N6-AMP-lysine intermediate" evidence="11">
    <location>
        <position position="115"/>
    </location>
</feature>
<dbReference type="FunFam" id="3.30.470.30:FF:000001">
    <property type="entry name" value="DNA ligase"/>
    <property type="match status" value="1"/>
</dbReference>
<dbReference type="EC" id="6.5.1.2" evidence="11"/>
<keyword evidence="6 11" id="KW-0862">Zinc</keyword>
<dbReference type="InterPro" id="IPR001679">
    <property type="entry name" value="DNA_ligase"/>
</dbReference>
<name>A0A9D9IQ30_9BACT</name>
<keyword evidence="2 11" id="KW-0436">Ligase</keyword>
<evidence type="ECO:0000256" key="7">
    <source>
        <dbReference type="ARBA" id="ARBA00022842"/>
    </source>
</evidence>
<keyword evidence="4 11" id="KW-0479">Metal-binding</keyword>
<gene>
    <name evidence="11 13" type="primary">ligA</name>
    <name evidence="13" type="ORF">IAB88_01855</name>
</gene>
<dbReference type="InterPro" id="IPR013839">
    <property type="entry name" value="DNAligase_adenylation"/>
</dbReference>
<dbReference type="Gene3D" id="1.10.150.20">
    <property type="entry name" value="5' to 3' exonuclease, C-terminal subdomain"/>
    <property type="match status" value="2"/>
</dbReference>
<keyword evidence="5 11" id="KW-0227">DNA damage</keyword>
<comment type="cofactor">
    <cofactor evidence="11">
        <name>Mg(2+)</name>
        <dbReference type="ChEBI" id="CHEBI:18420"/>
    </cofactor>
    <cofactor evidence="11">
        <name>Mn(2+)</name>
        <dbReference type="ChEBI" id="CHEBI:29035"/>
    </cofactor>
</comment>
<feature type="domain" description="BRCT" evidence="12">
    <location>
        <begin position="590"/>
        <end position="669"/>
    </location>
</feature>
<dbReference type="Gene3D" id="1.10.287.610">
    <property type="entry name" value="Helix hairpin bin"/>
    <property type="match status" value="1"/>
</dbReference>
<feature type="binding site" evidence="11">
    <location>
        <position position="409"/>
    </location>
    <ligand>
        <name>Zn(2+)</name>
        <dbReference type="ChEBI" id="CHEBI:29105"/>
    </ligand>
</feature>
<feature type="binding site" evidence="11">
    <location>
        <begin position="81"/>
        <end position="82"/>
    </location>
    <ligand>
        <name>NAD(+)</name>
        <dbReference type="ChEBI" id="CHEBI:57540"/>
    </ligand>
</feature>
<keyword evidence="7 11" id="KW-0460">Magnesium</keyword>
<dbReference type="NCBIfam" id="NF005932">
    <property type="entry name" value="PRK07956.1"/>
    <property type="match status" value="1"/>
</dbReference>
<dbReference type="GO" id="GO:0003911">
    <property type="term" value="F:DNA ligase (NAD+) activity"/>
    <property type="evidence" value="ECO:0007669"/>
    <property type="project" value="UniProtKB-UniRule"/>
</dbReference>
<dbReference type="InterPro" id="IPR003583">
    <property type="entry name" value="Hlx-hairpin-Hlx_DNA-bd_motif"/>
</dbReference>
<feature type="binding site" evidence="11">
    <location>
        <position position="173"/>
    </location>
    <ligand>
        <name>NAD(+)</name>
        <dbReference type="ChEBI" id="CHEBI:57540"/>
    </ligand>
</feature>
<dbReference type="SUPFAM" id="SSF52113">
    <property type="entry name" value="BRCT domain"/>
    <property type="match status" value="1"/>
</dbReference>
<dbReference type="Gene3D" id="6.20.10.30">
    <property type="match status" value="1"/>
</dbReference>
<evidence type="ECO:0000256" key="11">
    <source>
        <dbReference type="HAMAP-Rule" id="MF_01588"/>
    </source>
</evidence>
<feature type="binding site" evidence="11">
    <location>
        <position position="406"/>
    </location>
    <ligand>
        <name>Zn(2+)</name>
        <dbReference type="ChEBI" id="CHEBI:29105"/>
    </ligand>
</feature>
<evidence type="ECO:0000256" key="6">
    <source>
        <dbReference type="ARBA" id="ARBA00022833"/>
    </source>
</evidence>
<dbReference type="PANTHER" id="PTHR23389:SF9">
    <property type="entry name" value="DNA LIGASE"/>
    <property type="match status" value="1"/>
</dbReference>
<dbReference type="InterPro" id="IPR010994">
    <property type="entry name" value="RuvA_2-like"/>
</dbReference>
<sequence length="669" mass="75312">MDIFESEIKHLRDELNKHNYNYYVLNAPTISDKEFDDMMKRLEELEAAHKEFADPLSPTMRVGSDLTQGFVQVEHERPMLSLSNTYSIGEVEDFIRRMKSALQGDSNLEIVGEMKFDGTSISIIYEHGRMMRAVTRGDGVRGDDVTVNVKTIRSIPLVLHGNDYPERFEVRGEILMPWKSFDALNKEREYNEEPLLANPRNAAAGTLKTLNPAEVSRRGLDAYFYYLLGDNLPFKTHYESLMAMKRWGFKVSDAVRVMATVEEVKQFIDYWDVERKKLEIATDGLVFKVNDFQQQRFLGSTAKSPRWAIAYKFQAEQALTKLKFVSFETGRMGVITPVANLEPVLLSGTVVKRASLHNEDIIRQLDIHDGDYVYVEKGGEIIPKIVGVDKSKRQEGSRPVEFVKNCPVCGTPLVRNEGEAAWICPNRYGCRPQITGKIEHFVGRKMMNIDGIGEETAEQLYAVGLVKNVADIYDLTDDKLTIVGRIGELTSRRILRGIEASKSVPFERVVYALSIPNVGETVAKKLAFATATMENLMNSTVEELTSIDEIGEIIAENVVAFFKEPRNQEIVRRLNAAGLQMAVSEEAKAAMSDKLAGKSIVISGVFEHHSRDEYKKMIEMNGGKNVSSISKKTDFVFAGANMGPSKLEKAKSLRIPIIGEDEFLKMIGQ</sequence>
<dbReference type="Gene3D" id="3.30.470.30">
    <property type="entry name" value="DNA ligase/mRNA capping enzyme"/>
    <property type="match status" value="1"/>
</dbReference>
<dbReference type="AlphaFoldDB" id="A0A9D9IQ30"/>
<dbReference type="SMART" id="SM00532">
    <property type="entry name" value="LIGANc"/>
    <property type="match status" value="1"/>
</dbReference>
<keyword evidence="8 11" id="KW-0520">NAD</keyword>
<comment type="catalytic activity">
    <reaction evidence="10 11">
        <text>NAD(+) + (deoxyribonucleotide)n-3'-hydroxyl + 5'-phospho-(deoxyribonucleotide)m = (deoxyribonucleotide)n+m + AMP + beta-nicotinamide D-nucleotide.</text>
        <dbReference type="EC" id="6.5.1.2"/>
    </reaction>
</comment>
<dbReference type="PANTHER" id="PTHR23389">
    <property type="entry name" value="CHROMOSOME TRANSMISSION FIDELITY FACTOR 18"/>
    <property type="match status" value="1"/>
</dbReference>
<dbReference type="Proteomes" id="UP000823598">
    <property type="component" value="Unassembled WGS sequence"/>
</dbReference>
<dbReference type="SUPFAM" id="SSF47781">
    <property type="entry name" value="RuvA domain 2-like"/>
    <property type="match status" value="1"/>
</dbReference>
<dbReference type="InterPro" id="IPR004149">
    <property type="entry name" value="Znf_DNAligase_C4"/>
</dbReference>
<comment type="function">
    <text evidence="1 11">DNA ligase that catalyzes the formation of phosphodiester linkages between 5'-phosphoryl and 3'-hydroxyl groups in double-stranded DNA using NAD as a coenzyme and as the energy source for the reaction. It is essential for DNA replication and repair of damaged DNA.</text>
</comment>
<comment type="similarity">
    <text evidence="11">Belongs to the NAD-dependent DNA ligase family. LigA subfamily.</text>
</comment>
<protein>
    <recommendedName>
        <fullName evidence="11">DNA ligase</fullName>
        <ecNumber evidence="11">6.5.1.2</ecNumber>
    </recommendedName>
    <alternativeName>
        <fullName evidence="11">Polydeoxyribonucleotide synthase [NAD(+)]</fullName>
    </alternativeName>
</protein>
<dbReference type="SMART" id="SM00278">
    <property type="entry name" value="HhH1"/>
    <property type="match status" value="3"/>
</dbReference>
<dbReference type="PIRSF" id="PIRSF001604">
    <property type="entry name" value="LigA"/>
    <property type="match status" value="1"/>
</dbReference>
<feature type="binding site" evidence="11">
    <location>
        <position position="136"/>
    </location>
    <ligand>
        <name>NAD(+)</name>
        <dbReference type="ChEBI" id="CHEBI:57540"/>
    </ligand>
</feature>
<feature type="binding site" evidence="11">
    <location>
        <position position="430"/>
    </location>
    <ligand>
        <name>Zn(2+)</name>
        <dbReference type="ChEBI" id="CHEBI:29105"/>
    </ligand>
</feature>
<dbReference type="InterPro" id="IPR012340">
    <property type="entry name" value="NA-bd_OB-fold"/>
</dbReference>
<dbReference type="Pfam" id="PF01653">
    <property type="entry name" value="DNA_ligase_aden"/>
    <property type="match status" value="1"/>
</dbReference>
<keyword evidence="11" id="KW-0464">Manganese</keyword>
<dbReference type="InterPro" id="IPR004150">
    <property type="entry name" value="NAD_DNA_ligase_OB"/>
</dbReference>
<dbReference type="GO" id="GO:0005829">
    <property type="term" value="C:cytosol"/>
    <property type="evidence" value="ECO:0007669"/>
    <property type="project" value="TreeGrafter"/>
</dbReference>
<evidence type="ECO:0000256" key="9">
    <source>
        <dbReference type="ARBA" id="ARBA00023204"/>
    </source>
</evidence>
<dbReference type="EMBL" id="JADIMC010000023">
    <property type="protein sequence ID" value="MBO8475721.1"/>
    <property type="molecule type" value="Genomic_DNA"/>
</dbReference>
<evidence type="ECO:0000256" key="1">
    <source>
        <dbReference type="ARBA" id="ARBA00004067"/>
    </source>
</evidence>
<organism evidence="13 14">
    <name type="scientific">Candidatus Limisoma faecipullorum</name>
    <dbReference type="NCBI Taxonomy" id="2840854"/>
    <lineage>
        <taxon>Bacteria</taxon>
        <taxon>Pseudomonadati</taxon>
        <taxon>Bacteroidota</taxon>
        <taxon>Bacteroidia</taxon>
        <taxon>Bacteroidales</taxon>
        <taxon>Candidatus Limisoma</taxon>
    </lineage>
</organism>
<feature type="binding site" evidence="11">
    <location>
        <position position="288"/>
    </location>
    <ligand>
        <name>NAD(+)</name>
        <dbReference type="ChEBI" id="CHEBI:57540"/>
    </ligand>
</feature>
<dbReference type="SMART" id="SM00292">
    <property type="entry name" value="BRCT"/>
    <property type="match status" value="1"/>
</dbReference>
<evidence type="ECO:0000259" key="12">
    <source>
        <dbReference type="PROSITE" id="PS50172"/>
    </source>
</evidence>
<reference evidence="13" key="2">
    <citation type="journal article" date="2021" name="PeerJ">
        <title>Extensive microbial diversity within the chicken gut microbiome revealed by metagenomics and culture.</title>
        <authorList>
            <person name="Gilroy R."/>
            <person name="Ravi A."/>
            <person name="Getino M."/>
            <person name="Pursley I."/>
            <person name="Horton D.L."/>
            <person name="Alikhan N.F."/>
            <person name="Baker D."/>
            <person name="Gharbi K."/>
            <person name="Hall N."/>
            <person name="Watson M."/>
            <person name="Adriaenssens E.M."/>
            <person name="Foster-Nyarko E."/>
            <person name="Jarju S."/>
            <person name="Secka A."/>
            <person name="Antonio M."/>
            <person name="Oren A."/>
            <person name="Chaudhuri R.R."/>
            <person name="La Ragione R."/>
            <person name="Hildebrand F."/>
            <person name="Pallen M.J."/>
        </authorList>
    </citation>
    <scope>NUCLEOTIDE SEQUENCE</scope>
    <source>
        <strain evidence="13">6919</strain>
    </source>
</reference>
<dbReference type="GO" id="GO:0006260">
    <property type="term" value="P:DNA replication"/>
    <property type="evidence" value="ECO:0007669"/>
    <property type="project" value="UniProtKB-KW"/>
</dbReference>
<dbReference type="SUPFAM" id="SSF50249">
    <property type="entry name" value="Nucleic acid-binding proteins"/>
    <property type="match status" value="1"/>
</dbReference>
<dbReference type="InterPro" id="IPR041663">
    <property type="entry name" value="DisA/LigA_HHH"/>
</dbReference>